<feature type="transmembrane region" description="Helical" evidence="2">
    <location>
        <begin position="285"/>
        <end position="305"/>
    </location>
</feature>
<feature type="domain" description="SGNH" evidence="4">
    <location>
        <begin position="476"/>
        <end position="690"/>
    </location>
</feature>
<dbReference type="Gene3D" id="3.40.50.1220">
    <property type="entry name" value="TPP-binding domain"/>
    <property type="match status" value="1"/>
</dbReference>
<evidence type="ECO:0000256" key="1">
    <source>
        <dbReference type="SAM" id="MobiDB-lite"/>
    </source>
</evidence>
<keyword evidence="2" id="KW-0472">Membrane</keyword>
<evidence type="ECO:0000259" key="4">
    <source>
        <dbReference type="Pfam" id="PF19040"/>
    </source>
</evidence>
<name>A0A1H4MBK3_9MICC</name>
<feature type="transmembrane region" description="Helical" evidence="2">
    <location>
        <begin position="66"/>
        <end position="84"/>
    </location>
</feature>
<reference evidence="5 6" key="1">
    <citation type="submission" date="2016-10" db="EMBL/GenBank/DDBJ databases">
        <authorList>
            <person name="de Groot N.N."/>
        </authorList>
    </citation>
    <scope>NUCLEOTIDE SEQUENCE [LARGE SCALE GENOMIC DNA]</scope>
    <source>
        <strain evidence="5 6">DSM 10495</strain>
    </source>
</reference>
<dbReference type="Proteomes" id="UP000182652">
    <property type="component" value="Unassembled WGS sequence"/>
</dbReference>
<keyword evidence="5" id="KW-0012">Acyltransferase</keyword>
<dbReference type="RefSeq" id="WP_254780484.1">
    <property type="nucleotide sequence ID" value="NZ_FNSN01000003.1"/>
</dbReference>
<dbReference type="Pfam" id="PF01757">
    <property type="entry name" value="Acyl_transf_3"/>
    <property type="match status" value="1"/>
</dbReference>
<evidence type="ECO:0000313" key="5">
    <source>
        <dbReference type="EMBL" id="SEB79742.1"/>
    </source>
</evidence>
<feature type="transmembrane region" description="Helical" evidence="2">
    <location>
        <begin position="203"/>
        <end position="224"/>
    </location>
</feature>
<keyword evidence="6" id="KW-1185">Reference proteome</keyword>
<feature type="transmembrane region" description="Helical" evidence="2">
    <location>
        <begin position="391"/>
        <end position="409"/>
    </location>
</feature>
<evidence type="ECO:0000313" key="6">
    <source>
        <dbReference type="Proteomes" id="UP000182652"/>
    </source>
</evidence>
<organism evidence="5 6">
    <name type="scientific">Arthrobacter woluwensis</name>
    <dbReference type="NCBI Taxonomy" id="156980"/>
    <lineage>
        <taxon>Bacteria</taxon>
        <taxon>Bacillati</taxon>
        <taxon>Actinomycetota</taxon>
        <taxon>Actinomycetes</taxon>
        <taxon>Micrococcales</taxon>
        <taxon>Micrococcaceae</taxon>
        <taxon>Arthrobacter</taxon>
    </lineage>
</organism>
<feature type="transmembrane region" description="Helical" evidence="2">
    <location>
        <begin position="105"/>
        <end position="124"/>
    </location>
</feature>
<dbReference type="GO" id="GO:0016020">
    <property type="term" value="C:membrane"/>
    <property type="evidence" value="ECO:0007669"/>
    <property type="project" value="TreeGrafter"/>
</dbReference>
<keyword evidence="5" id="KW-0808">Transferase</keyword>
<feature type="domain" description="Acyltransferase 3" evidence="3">
    <location>
        <begin position="41"/>
        <end position="371"/>
    </location>
</feature>
<feature type="transmembrane region" description="Helical" evidence="2">
    <location>
        <begin position="326"/>
        <end position="345"/>
    </location>
</feature>
<dbReference type="AlphaFoldDB" id="A0A1H4MBK3"/>
<feature type="transmembrane region" description="Helical" evidence="2">
    <location>
        <begin position="262"/>
        <end position="279"/>
    </location>
</feature>
<feature type="transmembrane region" description="Helical" evidence="2">
    <location>
        <begin position="351"/>
        <end position="370"/>
    </location>
</feature>
<evidence type="ECO:0000259" key="3">
    <source>
        <dbReference type="Pfam" id="PF01757"/>
    </source>
</evidence>
<dbReference type="GO" id="GO:0016787">
    <property type="term" value="F:hydrolase activity"/>
    <property type="evidence" value="ECO:0007669"/>
    <property type="project" value="UniProtKB-KW"/>
</dbReference>
<dbReference type="InterPro" id="IPR050879">
    <property type="entry name" value="Acyltransferase_3"/>
</dbReference>
<gene>
    <name evidence="5" type="ORF">SAMN04489745_1274</name>
</gene>
<dbReference type="InterPro" id="IPR002656">
    <property type="entry name" value="Acyl_transf_3_dom"/>
</dbReference>
<feature type="transmembrane region" description="Helical" evidence="2">
    <location>
        <begin position="236"/>
        <end position="255"/>
    </location>
</feature>
<accession>A0A1H4MBK3</accession>
<dbReference type="STRING" id="156980.SAMN04489745_1274"/>
<dbReference type="GO" id="GO:0009103">
    <property type="term" value="P:lipopolysaccharide biosynthetic process"/>
    <property type="evidence" value="ECO:0007669"/>
    <property type="project" value="TreeGrafter"/>
</dbReference>
<dbReference type="PANTHER" id="PTHR23028:SF53">
    <property type="entry name" value="ACYL_TRANSF_3 DOMAIN-CONTAINING PROTEIN"/>
    <property type="match status" value="1"/>
</dbReference>
<keyword evidence="2" id="KW-1133">Transmembrane helix</keyword>
<evidence type="ECO:0000256" key="2">
    <source>
        <dbReference type="SAM" id="Phobius"/>
    </source>
</evidence>
<dbReference type="EMBL" id="FNSN01000003">
    <property type="protein sequence ID" value="SEB79742.1"/>
    <property type="molecule type" value="Genomic_DNA"/>
</dbReference>
<sequence length="699" mass="76005">MLTATMKNALTRLSRGPARTAGASSPAPTPETGAARSFRPEIQGLRALAVLMVVTYHVWFGRVSGGVDAFLLISAFLMTLQFTRRFERGQRVSLPKHYLHVFQRLLPAAVLVIVLVLLAVRFLVPATRWADIIGQGLASLFYVENWALQAQSVDYYAADHSMASPFQHFWSLSIQGQIFILWPLIFVLCGLLARKFGWNYRAVLIPVFSLVFIASFVFSVQYTASHQTLAYFDTFARMWEFALGTLLAIVLPFLNFPRTARIVLGWAGVAAMLSCGFILDVQGAFPGYVALWPTLAVSAVLVAGATESRVGVDRILSSKALARLGGNSYALYLWHWPVLTLALVVADRESAGFLLGLGIIVFSLAAAVLTTRFVEKPLRSWSWVERRTSNAVVATVTLVMCAAVPLTAWRVDYKAKAMAPVSVSTATNPGATSLEPGYVPDDQQATAVVPQPERVGSDWSTLEGGCEGAFAPSQGDEVIRNCALQPAEGTASKTVLVVGHSHAQQMLAAIKPLAAQQNWNLIADVKGGCPYSAVEPTGNEECDAFNADLRQYIKQLKPDLVITMATQSTPDSPDEQLSTGFESTARDLGQQGIKVVGLRDNPRSSKNLAECALVKGVDNPGCVMQRDQVLPTVPAYASLQPVLKNTTFIDLSDYICLPTTCPPVVGKVRVFLDSNHLTETFVDTLAAPFASEFTRLIKW</sequence>
<dbReference type="InterPro" id="IPR043968">
    <property type="entry name" value="SGNH"/>
</dbReference>
<protein>
    <submittedName>
        <fullName evidence="5">Peptidoglycan/LPS O-acetylase OafA/YrhL, contains acyltransferase and SGNH-hydrolase domains</fullName>
    </submittedName>
</protein>
<keyword evidence="5" id="KW-0378">Hydrolase</keyword>
<dbReference type="PANTHER" id="PTHR23028">
    <property type="entry name" value="ACETYLTRANSFERASE"/>
    <property type="match status" value="1"/>
</dbReference>
<dbReference type="GO" id="GO:0016747">
    <property type="term" value="F:acyltransferase activity, transferring groups other than amino-acyl groups"/>
    <property type="evidence" value="ECO:0007669"/>
    <property type="project" value="InterPro"/>
</dbReference>
<keyword evidence="2" id="KW-0812">Transmembrane</keyword>
<proteinExistence type="predicted"/>
<feature type="transmembrane region" description="Helical" evidence="2">
    <location>
        <begin position="169"/>
        <end position="191"/>
    </location>
</feature>
<dbReference type="Pfam" id="PF19040">
    <property type="entry name" value="SGNH"/>
    <property type="match status" value="1"/>
</dbReference>
<feature type="region of interest" description="Disordered" evidence="1">
    <location>
        <begin position="15"/>
        <end position="35"/>
    </location>
</feature>